<keyword evidence="4" id="KW-0804">Transcription</keyword>
<evidence type="ECO:0000256" key="3">
    <source>
        <dbReference type="ARBA" id="ARBA00023125"/>
    </source>
</evidence>
<evidence type="ECO:0000256" key="1">
    <source>
        <dbReference type="ARBA" id="ARBA00022491"/>
    </source>
</evidence>
<evidence type="ECO:0000256" key="4">
    <source>
        <dbReference type="ARBA" id="ARBA00023163"/>
    </source>
</evidence>
<sequence>MNYTIGAFSKEVELSIDTLRYYEKEKLILPKRNEINRRIYDSSDITWINFIKKLKQTGMPIKNIKEYAKLRYLGDQTIEQRMTLLYRQYDILVEKREETELYTQFLLNKIDIYKEMLSERDIK</sequence>
<dbReference type="PROSITE" id="PS50937">
    <property type="entry name" value="HTH_MERR_2"/>
    <property type="match status" value="1"/>
</dbReference>
<name>A0A0E0UTS4_LISMM</name>
<dbReference type="InterPro" id="IPR000551">
    <property type="entry name" value="MerR-type_HTH_dom"/>
</dbReference>
<dbReference type="PANTHER" id="PTHR30204:SF69">
    <property type="entry name" value="MERR-FAMILY TRANSCRIPTIONAL REGULATOR"/>
    <property type="match status" value="1"/>
</dbReference>
<protein>
    <submittedName>
        <fullName evidence="6">Transcriptional regulator</fullName>
    </submittedName>
</protein>
<keyword evidence="3" id="KW-0238">DNA-binding</keyword>
<dbReference type="InterPro" id="IPR047057">
    <property type="entry name" value="MerR_fam"/>
</dbReference>
<dbReference type="RefSeq" id="WP_012581711.1">
    <property type="nucleotide sequence ID" value="NC_017537.1"/>
</dbReference>
<dbReference type="GO" id="GO:0003677">
    <property type="term" value="F:DNA binding"/>
    <property type="evidence" value="ECO:0007669"/>
    <property type="project" value="UniProtKB-KW"/>
</dbReference>
<reference evidence="6 7" key="1">
    <citation type="journal article" date="2011" name="J. Bacteriol.">
        <title>Genome sequence of the nonpathogenic Listeria monocytogenes serovar 4a strain M7.</title>
        <authorList>
            <person name="Chen J."/>
            <person name="Xia Y."/>
            <person name="Cheng C."/>
            <person name="Fang C."/>
            <person name="Shan Y."/>
            <person name="Jin G."/>
            <person name="Fang W."/>
        </authorList>
    </citation>
    <scope>NUCLEOTIDE SEQUENCE [LARGE SCALE GENOMIC DNA]</scope>
    <source>
        <strain evidence="6 7">M7</strain>
    </source>
</reference>
<evidence type="ECO:0000256" key="2">
    <source>
        <dbReference type="ARBA" id="ARBA00023015"/>
    </source>
</evidence>
<accession>A0A0E0UTS4</accession>
<dbReference type="Gene3D" id="1.10.1660.10">
    <property type="match status" value="1"/>
</dbReference>
<dbReference type="PANTHER" id="PTHR30204">
    <property type="entry name" value="REDOX-CYCLING DRUG-SENSING TRANSCRIPTIONAL ACTIVATOR SOXR"/>
    <property type="match status" value="1"/>
</dbReference>
<keyword evidence="1" id="KW-0678">Repressor</keyword>
<evidence type="ECO:0000259" key="5">
    <source>
        <dbReference type="PROSITE" id="PS50937"/>
    </source>
</evidence>
<organism evidence="6 7">
    <name type="scientific">Listeria monocytogenes serotype 4a (strain M7)</name>
    <dbReference type="NCBI Taxonomy" id="1030009"/>
    <lineage>
        <taxon>Bacteria</taxon>
        <taxon>Bacillati</taxon>
        <taxon>Bacillota</taxon>
        <taxon>Bacilli</taxon>
        <taxon>Bacillales</taxon>
        <taxon>Listeriaceae</taxon>
        <taxon>Listeria</taxon>
    </lineage>
</organism>
<dbReference type="PATRIC" id="fig|1030009.3.peg.830"/>
<dbReference type="Proteomes" id="UP000000486">
    <property type="component" value="Chromosome"/>
</dbReference>
<dbReference type="CDD" id="cd01109">
    <property type="entry name" value="HTH_YyaN"/>
    <property type="match status" value="1"/>
</dbReference>
<dbReference type="HOGENOM" id="CLU_060077_8_3_9"/>
<feature type="domain" description="HTH merR-type" evidence="5">
    <location>
        <begin position="2"/>
        <end position="70"/>
    </location>
</feature>
<evidence type="ECO:0000313" key="7">
    <source>
        <dbReference type="Proteomes" id="UP000000486"/>
    </source>
</evidence>
<dbReference type="GO" id="GO:0003700">
    <property type="term" value="F:DNA-binding transcription factor activity"/>
    <property type="evidence" value="ECO:0007669"/>
    <property type="project" value="InterPro"/>
</dbReference>
<gene>
    <name evidence="6" type="ordered locus">LMM7_0842</name>
</gene>
<dbReference type="KEGG" id="lmq:LMM7_0842"/>
<proteinExistence type="predicted"/>
<evidence type="ECO:0000313" key="6">
    <source>
        <dbReference type="EMBL" id="AEH91847.1"/>
    </source>
</evidence>
<dbReference type="SMART" id="SM00422">
    <property type="entry name" value="HTH_MERR"/>
    <property type="match status" value="1"/>
</dbReference>
<dbReference type="SUPFAM" id="SSF46955">
    <property type="entry name" value="Putative DNA-binding domain"/>
    <property type="match status" value="1"/>
</dbReference>
<dbReference type="InterPro" id="IPR009061">
    <property type="entry name" value="DNA-bd_dom_put_sf"/>
</dbReference>
<dbReference type="Pfam" id="PF13411">
    <property type="entry name" value="MerR_1"/>
    <property type="match status" value="1"/>
</dbReference>
<dbReference type="PRINTS" id="PR00040">
    <property type="entry name" value="HTHMERR"/>
</dbReference>
<dbReference type="EMBL" id="CP002816">
    <property type="protein sequence ID" value="AEH91847.1"/>
    <property type="molecule type" value="Genomic_DNA"/>
</dbReference>
<keyword evidence="2" id="KW-0805">Transcription regulation</keyword>
<dbReference type="AlphaFoldDB" id="A0A0E0UTS4"/>